<dbReference type="EnsemblMetazoa" id="AALB014631-RA">
    <property type="protein sequence ID" value="AALB014631-PA"/>
    <property type="gene ID" value="AALB014631"/>
</dbReference>
<proteinExistence type="predicted"/>
<accession>A0A182FYD8</accession>
<protein>
    <submittedName>
        <fullName evidence="1">Uncharacterized protein</fullName>
    </submittedName>
</protein>
<evidence type="ECO:0000313" key="2">
    <source>
        <dbReference type="Proteomes" id="UP000069272"/>
    </source>
</evidence>
<dbReference type="VEuPathDB" id="VectorBase:AALB014631"/>
<name>A0A182FYD8_ANOAL</name>
<dbReference type="AlphaFoldDB" id="A0A182FYD8"/>
<sequence length="149" mass="17313">NQRVWWPCVFWADRIDPAKAELFWRAWIVLENDDTVRTLPAIFYFSVASRRAFRGQSSHACKKCLPAWIERPSRLLFQEMAGKQNSSGILWRMNKVPVLQITDGMLRALLAKKVLEYSFPLRASSRFYAKSLVAKVHRNCVIPASRAMR</sequence>
<evidence type="ECO:0000313" key="1">
    <source>
        <dbReference type="EnsemblMetazoa" id="AALB014631-PA"/>
    </source>
</evidence>
<reference evidence="1" key="2">
    <citation type="submission" date="2022-08" db="UniProtKB">
        <authorList>
            <consortium name="EnsemblMetazoa"/>
        </authorList>
    </citation>
    <scope>IDENTIFICATION</scope>
    <source>
        <strain evidence="1">STECLA/ALBI9_A</strain>
    </source>
</reference>
<organism evidence="1 2">
    <name type="scientific">Anopheles albimanus</name>
    <name type="common">New world malaria mosquito</name>
    <dbReference type="NCBI Taxonomy" id="7167"/>
    <lineage>
        <taxon>Eukaryota</taxon>
        <taxon>Metazoa</taxon>
        <taxon>Ecdysozoa</taxon>
        <taxon>Arthropoda</taxon>
        <taxon>Hexapoda</taxon>
        <taxon>Insecta</taxon>
        <taxon>Pterygota</taxon>
        <taxon>Neoptera</taxon>
        <taxon>Endopterygota</taxon>
        <taxon>Diptera</taxon>
        <taxon>Nematocera</taxon>
        <taxon>Culicoidea</taxon>
        <taxon>Culicidae</taxon>
        <taxon>Anophelinae</taxon>
        <taxon>Anopheles</taxon>
    </lineage>
</organism>
<dbReference type="Proteomes" id="UP000069272">
    <property type="component" value="Chromosome 3R"/>
</dbReference>
<keyword evidence="2" id="KW-1185">Reference proteome</keyword>
<reference evidence="1 2" key="1">
    <citation type="journal article" date="2017" name="G3 (Bethesda)">
        <title>The Physical Genome Mapping of Anopheles albimanus Corrected Scaffold Misassemblies and Identified Interarm Rearrangements in Genus Anopheles.</title>
        <authorList>
            <person name="Artemov G.N."/>
            <person name="Peery A.N."/>
            <person name="Jiang X."/>
            <person name="Tu Z."/>
            <person name="Stegniy V.N."/>
            <person name="Sharakhova M.V."/>
            <person name="Sharakhov I.V."/>
        </authorList>
    </citation>
    <scope>NUCLEOTIDE SEQUENCE [LARGE SCALE GENOMIC DNA]</scope>
    <source>
        <strain evidence="1 2">ALBI9_A</strain>
    </source>
</reference>